<dbReference type="InterPro" id="IPR037401">
    <property type="entry name" value="SnoaL-like"/>
</dbReference>
<gene>
    <name evidence="2" type="ORF">KOI35_13480</name>
</gene>
<dbReference type="InterPro" id="IPR032710">
    <property type="entry name" value="NTF2-like_dom_sf"/>
</dbReference>
<keyword evidence="3" id="KW-1185">Reference proteome</keyword>
<dbReference type="Proteomes" id="UP001519654">
    <property type="component" value="Unassembled WGS sequence"/>
</dbReference>
<feature type="domain" description="SnoaL-like" evidence="1">
    <location>
        <begin position="7"/>
        <end position="78"/>
    </location>
</feature>
<protein>
    <submittedName>
        <fullName evidence="2">Nuclear transport factor 2 family protein</fullName>
    </submittedName>
</protein>
<organism evidence="2 3">
    <name type="scientific">Paractinoplanes bogorensis</name>
    <dbReference type="NCBI Taxonomy" id="1610840"/>
    <lineage>
        <taxon>Bacteria</taxon>
        <taxon>Bacillati</taxon>
        <taxon>Actinomycetota</taxon>
        <taxon>Actinomycetes</taxon>
        <taxon>Micromonosporales</taxon>
        <taxon>Micromonosporaceae</taxon>
        <taxon>Paractinoplanes</taxon>
    </lineage>
</organism>
<comment type="caution">
    <text evidence="2">The sequence shown here is derived from an EMBL/GenBank/DDBJ whole genome shotgun (WGS) entry which is preliminary data.</text>
</comment>
<accession>A0ABS5YM19</accession>
<proteinExistence type="predicted"/>
<dbReference type="RefSeq" id="WP_215787180.1">
    <property type="nucleotide sequence ID" value="NZ_JAHKKG010000004.1"/>
</dbReference>
<evidence type="ECO:0000313" key="2">
    <source>
        <dbReference type="EMBL" id="MBU2664509.1"/>
    </source>
</evidence>
<reference evidence="2 3" key="1">
    <citation type="submission" date="2021-06" db="EMBL/GenBank/DDBJ databases">
        <title>Actinoplanes lichenicola sp. nov., and Actinoplanes ovalisporus sp. nov., isolated from lichen in Thailand.</title>
        <authorList>
            <person name="Saeng-In P."/>
            <person name="Kanchanasin P."/>
            <person name="Yuki M."/>
            <person name="Kudo T."/>
            <person name="Ohkuma M."/>
            <person name="Phongsopitanun W."/>
            <person name="Tanasupawat S."/>
        </authorList>
    </citation>
    <scope>NUCLEOTIDE SEQUENCE [LARGE SCALE GENOMIC DNA]</scope>
    <source>
        <strain evidence="2 3">NBRC 110975</strain>
    </source>
</reference>
<dbReference type="EMBL" id="JAHKKG010000004">
    <property type="protein sequence ID" value="MBU2664509.1"/>
    <property type="molecule type" value="Genomic_DNA"/>
</dbReference>
<dbReference type="Pfam" id="PF12680">
    <property type="entry name" value="SnoaL_2"/>
    <property type="match status" value="1"/>
</dbReference>
<name>A0ABS5YM19_9ACTN</name>
<evidence type="ECO:0000259" key="1">
    <source>
        <dbReference type="Pfam" id="PF12680"/>
    </source>
</evidence>
<dbReference type="Gene3D" id="3.10.450.50">
    <property type="match status" value="1"/>
</dbReference>
<sequence>MDVVTHVDRFNAAVLSGDWATFVDALHPDAVMTFTGVPFGPYEGREAIAAAYTSNPPTDTMRIVANHGNGRIDFVWSRGGTGTLALDYADDQVIGMQITFP</sequence>
<evidence type="ECO:0000313" key="3">
    <source>
        <dbReference type="Proteomes" id="UP001519654"/>
    </source>
</evidence>
<dbReference type="SUPFAM" id="SSF54427">
    <property type="entry name" value="NTF2-like"/>
    <property type="match status" value="1"/>
</dbReference>